<dbReference type="InterPro" id="IPR050072">
    <property type="entry name" value="Peptidase_M20A"/>
</dbReference>
<dbReference type="InterPro" id="IPR012166">
    <property type="entry name" value="Uncharacterised_RocB"/>
</dbReference>
<dbReference type="RefSeq" id="WP_244751962.1">
    <property type="nucleotide sequence ID" value="NZ_CP095074.1"/>
</dbReference>
<accession>A0ABY4GW10</accession>
<organism evidence="1 2">
    <name type="scientific">Halobacillus shinanisalinarum</name>
    <dbReference type="NCBI Taxonomy" id="2932258"/>
    <lineage>
        <taxon>Bacteria</taxon>
        <taxon>Bacillati</taxon>
        <taxon>Bacillota</taxon>
        <taxon>Bacilli</taxon>
        <taxon>Bacillales</taxon>
        <taxon>Bacillaceae</taxon>
        <taxon>Halobacillus</taxon>
    </lineage>
</organism>
<dbReference type="Pfam" id="PF01546">
    <property type="entry name" value="Peptidase_M20"/>
    <property type="match status" value="1"/>
</dbReference>
<evidence type="ECO:0000313" key="2">
    <source>
        <dbReference type="Proteomes" id="UP000831880"/>
    </source>
</evidence>
<dbReference type="PANTHER" id="PTHR43808">
    <property type="entry name" value="ACETYLORNITHINE DEACETYLASE"/>
    <property type="match status" value="1"/>
</dbReference>
<protein>
    <submittedName>
        <fullName evidence="1">M20/M25/M40 family metallo-hydrolase</fullName>
    </submittedName>
</protein>
<evidence type="ECO:0000313" key="1">
    <source>
        <dbReference type="EMBL" id="UOQ92352.1"/>
    </source>
</evidence>
<sequence>MYEQIRSLPTKDQVEQITERLVGINSINGTYGEIEVVEEIYQILRGFPYFQKHPSHVWLQKVPQDPLGRVNLFAYVGGHTQSKKTILYHAHIDTVGIEDFGFLKEQAFSPGSLLHYYRSYASREEVRGDAQSGNWMFGRGALDMKSGAAVHIANVLYFSEHQEELPGNILLVINGDEESEHRGITSALSELQRLKEGRNLEYVLAINTDFVTPLYDGDQQKYIYTGTAGKLLPSFSIFGREVHVGDTLAGIDPNYIAAKLTERLHNNYQLTEKIPGEQVLPPTCLQQRDTKERYTVQTAASSRLYFNYFIYESTPEDVLSLLVKETEKICEHVEQYFQQQYNHYSMITSLPERKLSWNIEVSTYEQYVKELEKRGIETRSIIESVLDENPRLELRELCFLIVRALREADTREQARVILFFAPPFLPHNFLKNDNDRDRQIQMSLTSILAEMEAETGEIFSVKKFFPYLADGSFLSIHETEEQLSSLLDNMPEWEQLYRIPFDAIRQFDIPSINMGVYGKDGHKWSERVYKPYSFVTLPELIRKTTKRFLNERQNIDSPFISK</sequence>
<dbReference type="PIRSF" id="PIRSF010386">
    <property type="entry name" value="RocB"/>
    <property type="match status" value="1"/>
</dbReference>
<dbReference type="Gene3D" id="3.40.630.10">
    <property type="entry name" value="Zn peptidases"/>
    <property type="match status" value="1"/>
</dbReference>
<name>A0ABY4GW10_9BACI</name>
<gene>
    <name evidence="1" type="ORF">MUO14_18030</name>
</gene>
<dbReference type="SUPFAM" id="SSF53187">
    <property type="entry name" value="Zn-dependent exopeptidases"/>
    <property type="match status" value="1"/>
</dbReference>
<proteinExistence type="predicted"/>
<dbReference type="EMBL" id="CP095074">
    <property type="protein sequence ID" value="UOQ92352.1"/>
    <property type="molecule type" value="Genomic_DNA"/>
</dbReference>
<reference evidence="1 2" key="1">
    <citation type="submission" date="2022-04" db="EMBL/GenBank/DDBJ databases">
        <title>Halobacillus sp. isolated from saltern.</title>
        <authorList>
            <person name="Won M."/>
            <person name="Lee C.-M."/>
            <person name="Woen H.-Y."/>
            <person name="Kwon S.-W."/>
        </authorList>
    </citation>
    <scope>NUCLEOTIDE SEQUENCE [LARGE SCALE GENOMIC DNA]</scope>
    <source>
        <strain evidence="1 2">SSTM10-2</strain>
    </source>
</reference>
<dbReference type="PANTHER" id="PTHR43808:SF27">
    <property type="entry name" value="PROTEIN ROCB"/>
    <property type="match status" value="1"/>
</dbReference>
<dbReference type="InterPro" id="IPR002933">
    <property type="entry name" value="Peptidase_M20"/>
</dbReference>
<dbReference type="Proteomes" id="UP000831880">
    <property type="component" value="Chromosome"/>
</dbReference>
<keyword evidence="2" id="KW-1185">Reference proteome</keyword>